<dbReference type="EMBL" id="JABEYB010000016">
    <property type="protein sequence ID" value="NNU77838.1"/>
    <property type="molecule type" value="Genomic_DNA"/>
</dbReference>
<name>A0A7Y3SZF5_9CLOT</name>
<reference evidence="2 3" key="1">
    <citation type="submission" date="2020-05" db="EMBL/GenBank/DDBJ databases">
        <title>Complete genome of Clostridium estertheticum subspecies estertheticum, isolated from Vacuum packed lamb meat from New Zealand imported to Switzerland.</title>
        <authorList>
            <person name="Wambui J."/>
            <person name="Stevens M.J.A."/>
            <person name="Stephan R."/>
        </authorList>
    </citation>
    <scope>NUCLEOTIDE SEQUENCE [LARGE SCALE GENOMIC DNA]</scope>
    <source>
        <strain evidence="2 3">CEST001</strain>
    </source>
</reference>
<dbReference type="AlphaFoldDB" id="A0A7Y3SZF5"/>
<dbReference type="RefSeq" id="WP_171298455.1">
    <property type="nucleotide sequence ID" value="NZ_CP087098.1"/>
</dbReference>
<sequence>MKKPTIKLIIFALVLISVSLYTNLYDINYDDLSNKTTLKNKMKITEQNQSDYKNIYSLGNYSDYENYRYTVLLINNKGLGLIKFKKGINNRYKIEEITCDNTSAIRTEIKPIKISNKYNSYLIYGGNPNQLINRISFNINNKTIIESKVPNGNYFIYSINFYDSNNQSNILTDFILLDKQGKRISNVSHLGDSSVVYFEENKAPYYIIFINIILVACFLLINVTKLLKKSYNNGSI</sequence>
<keyword evidence="1" id="KW-0472">Membrane</keyword>
<protein>
    <submittedName>
        <fullName evidence="2">Uncharacterized protein</fullName>
    </submittedName>
</protein>
<organism evidence="2 3">
    <name type="scientific">Clostridium estertheticum</name>
    <dbReference type="NCBI Taxonomy" id="238834"/>
    <lineage>
        <taxon>Bacteria</taxon>
        <taxon>Bacillati</taxon>
        <taxon>Bacillota</taxon>
        <taxon>Clostridia</taxon>
        <taxon>Eubacteriales</taxon>
        <taxon>Clostridiaceae</taxon>
        <taxon>Clostridium</taxon>
    </lineage>
</organism>
<comment type="caution">
    <text evidence="2">The sequence shown here is derived from an EMBL/GenBank/DDBJ whole genome shotgun (WGS) entry which is preliminary data.</text>
</comment>
<feature type="transmembrane region" description="Helical" evidence="1">
    <location>
        <begin position="203"/>
        <end position="223"/>
    </location>
</feature>
<proteinExistence type="predicted"/>
<evidence type="ECO:0000313" key="3">
    <source>
        <dbReference type="Proteomes" id="UP000531659"/>
    </source>
</evidence>
<evidence type="ECO:0000256" key="1">
    <source>
        <dbReference type="SAM" id="Phobius"/>
    </source>
</evidence>
<keyword evidence="1" id="KW-0812">Transmembrane</keyword>
<evidence type="ECO:0000313" key="2">
    <source>
        <dbReference type="EMBL" id="NNU77838.1"/>
    </source>
</evidence>
<dbReference type="Proteomes" id="UP000531659">
    <property type="component" value="Unassembled WGS sequence"/>
</dbReference>
<accession>A0A7Y3SZF5</accession>
<gene>
    <name evidence="2" type="ORF">HLQ16_18055</name>
</gene>
<keyword evidence="1" id="KW-1133">Transmembrane helix</keyword>